<dbReference type="EMBL" id="LSRL02000555">
    <property type="protein sequence ID" value="TDG40479.1"/>
    <property type="molecule type" value="Genomic_DNA"/>
</dbReference>
<evidence type="ECO:0000256" key="1">
    <source>
        <dbReference type="SAM" id="MobiDB-lite"/>
    </source>
</evidence>
<proteinExistence type="predicted"/>
<feature type="region of interest" description="Disordered" evidence="1">
    <location>
        <begin position="62"/>
        <end position="84"/>
    </location>
</feature>
<keyword evidence="3" id="KW-1185">Reference proteome</keyword>
<gene>
    <name evidence="2" type="ORF">AWZ03_013096</name>
</gene>
<evidence type="ECO:0000313" key="2">
    <source>
        <dbReference type="EMBL" id="TDG40479.1"/>
    </source>
</evidence>
<dbReference type="Proteomes" id="UP000295192">
    <property type="component" value="Unassembled WGS sequence"/>
</dbReference>
<dbReference type="AlphaFoldDB" id="A0A484AV48"/>
<evidence type="ECO:0000313" key="3">
    <source>
        <dbReference type="Proteomes" id="UP000295192"/>
    </source>
</evidence>
<accession>A0A484AV48</accession>
<reference evidence="2 3" key="1">
    <citation type="journal article" date="2019" name="J. Hered.">
        <title>An Improved Genome Assembly for Drosophila navojoa, the Basal Species in the mojavensis Cluster.</title>
        <authorList>
            <person name="Vanderlinde T."/>
            <person name="Dupim E.G."/>
            <person name="Nazario-Yepiz N.O."/>
            <person name="Carvalho A.B."/>
        </authorList>
    </citation>
    <scope>NUCLEOTIDE SEQUENCE [LARGE SCALE GENOMIC DNA]</scope>
    <source>
        <strain evidence="2">Navoj_Jal97</strain>
        <tissue evidence="2">Whole organism</tissue>
    </source>
</reference>
<name>A0A484AV48_DRONA</name>
<comment type="caution">
    <text evidence="2">The sequence shown here is derived from an EMBL/GenBank/DDBJ whole genome shotgun (WGS) entry which is preliminary data.</text>
</comment>
<organism evidence="2 3">
    <name type="scientific">Drosophila navojoa</name>
    <name type="common">Fruit fly</name>
    <dbReference type="NCBI Taxonomy" id="7232"/>
    <lineage>
        <taxon>Eukaryota</taxon>
        <taxon>Metazoa</taxon>
        <taxon>Ecdysozoa</taxon>
        <taxon>Arthropoda</taxon>
        <taxon>Hexapoda</taxon>
        <taxon>Insecta</taxon>
        <taxon>Pterygota</taxon>
        <taxon>Neoptera</taxon>
        <taxon>Endopterygota</taxon>
        <taxon>Diptera</taxon>
        <taxon>Brachycera</taxon>
        <taxon>Muscomorpha</taxon>
        <taxon>Ephydroidea</taxon>
        <taxon>Drosophilidae</taxon>
        <taxon>Drosophila</taxon>
    </lineage>
</organism>
<sequence>MAKKGIQLRENRSTSASAAAAAAAFYALDTQKTAQAATAGSAADRSGSSANYKNCMTQACPNSQQELQEQRQPLLSSATAANQS</sequence>
<feature type="compositionally biased region" description="Low complexity" evidence="1">
    <location>
        <begin position="63"/>
        <end position="77"/>
    </location>
</feature>
<protein>
    <submittedName>
        <fullName evidence="2">Uncharacterized protein</fullName>
    </submittedName>
</protein>